<reference evidence="1 2" key="1">
    <citation type="submission" date="2018-06" db="EMBL/GenBank/DDBJ databases">
        <title>Genomic Encyclopedia of Type Strains, Phase III (KMG-III): the genomes of soil and plant-associated and newly described type strains.</title>
        <authorList>
            <person name="Whitman W."/>
        </authorList>
    </citation>
    <scope>NUCLEOTIDE SEQUENCE [LARGE SCALE GENOMIC DNA]</scope>
    <source>
        <strain evidence="1 2">CGMCC 1.12504</strain>
    </source>
</reference>
<dbReference type="EMBL" id="QLSV01000005">
    <property type="protein sequence ID" value="RAR48541.1"/>
    <property type="molecule type" value="Genomic_DNA"/>
</dbReference>
<dbReference type="OrthoDB" id="1349113at2"/>
<evidence type="ECO:0000313" key="1">
    <source>
        <dbReference type="EMBL" id="RAR48541.1"/>
    </source>
</evidence>
<protein>
    <submittedName>
        <fullName evidence="1">Uncharacterized protein</fullName>
    </submittedName>
</protein>
<accession>A0A328WQL7</accession>
<name>A0A328WQL7_9FLAO</name>
<dbReference type="Proteomes" id="UP000249518">
    <property type="component" value="Unassembled WGS sequence"/>
</dbReference>
<evidence type="ECO:0000313" key="2">
    <source>
        <dbReference type="Proteomes" id="UP000249518"/>
    </source>
</evidence>
<comment type="caution">
    <text evidence="1">The sequence shown here is derived from an EMBL/GenBank/DDBJ whole genome shotgun (WGS) entry which is preliminary data.</text>
</comment>
<organism evidence="1 2">
    <name type="scientific">Flavobacterium lacus</name>
    <dbReference type="NCBI Taxonomy" id="1353778"/>
    <lineage>
        <taxon>Bacteria</taxon>
        <taxon>Pseudomonadati</taxon>
        <taxon>Bacteroidota</taxon>
        <taxon>Flavobacteriia</taxon>
        <taxon>Flavobacteriales</taxon>
        <taxon>Flavobacteriaceae</taxon>
        <taxon>Flavobacterium</taxon>
    </lineage>
</organism>
<dbReference type="RefSeq" id="WP_112085730.1">
    <property type="nucleotide sequence ID" value="NZ_QLSV01000005.1"/>
</dbReference>
<proteinExistence type="predicted"/>
<sequence length="171" mass="20019">MRIFIIILLTSQISFSQTKTEINSEKETALFLKQILKKDSLNIWVKESTKSSWLSECYVSKNAGFLKKNEISTINQKLKKDCEIPWTHSSTLNLKIVKDTLFEKSDRDVLVKELNQNILIISHPIFFRNGKYCILFYQYVCGNICGTSSLALYEKVNERWEIKQEYCDMIN</sequence>
<keyword evidence="2" id="KW-1185">Reference proteome</keyword>
<dbReference type="AlphaFoldDB" id="A0A328WQL7"/>
<gene>
    <name evidence="1" type="ORF">B0I10_105152</name>
</gene>